<name>A0ABZ3HCI8_9BACT</name>
<sequence length="289" mass="32607">MRLFYYVHTGHRIGLDRFRRAATIIRALGDVDITLLSSDFRIASMAREHGIKRAVGVDVVRNIPQIANNGDKIIFDSAEINPVMLDDMTRYFSTFIRISDDPNEQKHPDELLISPYLEGEGVFKGVAVDDAWFEEKPKTIKRAFFFGDDDYEEDLAANAATFAGLELELLEGFYWFYGYGEKLKGSFTALHDEEAYDAVIAGSECLVTSSPQAVLEHLAAGGKPIYLQREDYPTDFIPLFESLTIPVIHGFNKSALSEALNKMQSHTYHACPKNSEKLATFLKQNLDLY</sequence>
<reference evidence="1 2" key="1">
    <citation type="submission" date="2024-03" db="EMBL/GenBank/DDBJ databases">
        <title>Sulfurimonas sp. HSL3-1.</title>
        <authorList>
            <person name="Wang S."/>
        </authorList>
    </citation>
    <scope>NUCLEOTIDE SEQUENCE [LARGE SCALE GENOMIC DNA]</scope>
    <source>
        <strain evidence="1 2">HSL3-1</strain>
    </source>
</reference>
<proteinExistence type="predicted"/>
<evidence type="ECO:0000313" key="1">
    <source>
        <dbReference type="EMBL" id="XAU15458.1"/>
    </source>
</evidence>
<protein>
    <submittedName>
        <fullName evidence="1">Uncharacterized protein</fullName>
    </submittedName>
</protein>
<organism evidence="1 2">
    <name type="scientific">Sulfurimonas diazotrophicus</name>
    <dbReference type="NCBI Taxonomy" id="3131939"/>
    <lineage>
        <taxon>Bacteria</taxon>
        <taxon>Pseudomonadati</taxon>
        <taxon>Campylobacterota</taxon>
        <taxon>Epsilonproteobacteria</taxon>
        <taxon>Campylobacterales</taxon>
        <taxon>Sulfurimonadaceae</taxon>
        <taxon>Sulfurimonas</taxon>
    </lineage>
</organism>
<accession>A0ABZ3HCI8</accession>
<dbReference type="EMBL" id="CP147920">
    <property type="protein sequence ID" value="XAU15458.1"/>
    <property type="molecule type" value="Genomic_DNA"/>
</dbReference>
<evidence type="ECO:0000313" key="2">
    <source>
        <dbReference type="Proteomes" id="UP001447842"/>
    </source>
</evidence>
<gene>
    <name evidence="1" type="ORF">WCY31_01865</name>
</gene>
<keyword evidence="2" id="KW-1185">Reference proteome</keyword>
<dbReference type="RefSeq" id="WP_345970543.1">
    <property type="nucleotide sequence ID" value="NZ_CP147920.1"/>
</dbReference>
<dbReference type="Proteomes" id="UP001447842">
    <property type="component" value="Chromosome"/>
</dbReference>